<protein>
    <recommendedName>
        <fullName evidence="1">F5/8 type C domain-containing protein</fullName>
    </recommendedName>
</protein>
<comment type="caution">
    <text evidence="2">The sequence shown here is derived from an EMBL/GenBank/DDBJ whole genome shotgun (WGS) entry which is preliminary data.</text>
</comment>
<dbReference type="InterPro" id="IPR008979">
    <property type="entry name" value="Galactose-bd-like_sf"/>
</dbReference>
<evidence type="ECO:0000259" key="1">
    <source>
        <dbReference type="Pfam" id="PF00754"/>
    </source>
</evidence>
<dbReference type="AlphaFoldDB" id="A0A0F8YPK3"/>
<reference evidence="2" key="1">
    <citation type="journal article" date="2015" name="Nature">
        <title>Complex archaea that bridge the gap between prokaryotes and eukaryotes.</title>
        <authorList>
            <person name="Spang A."/>
            <person name="Saw J.H."/>
            <person name="Jorgensen S.L."/>
            <person name="Zaremba-Niedzwiedzka K."/>
            <person name="Martijn J."/>
            <person name="Lind A.E."/>
            <person name="van Eijk R."/>
            <person name="Schleper C."/>
            <person name="Guy L."/>
            <person name="Ettema T.J."/>
        </authorList>
    </citation>
    <scope>NUCLEOTIDE SEQUENCE</scope>
</reference>
<sequence length="167" mass="18716">MHQRFNETYQLMGLAVLAAGLLGGCGPKFVHNKTVFPKQISPYYVWAISDHPRGTFSNLRSAIDNNNLTMATSKKDYKGASVTIDFGRSCLFNSISILHGENEFGFAGRVAVTTSLDGRKFIHRRTFPGNRKITYLLLMTPVRARFVRLTAVARGSRPWSIAEIYVQ</sequence>
<gene>
    <name evidence="2" type="ORF">LCGC14_2871200</name>
</gene>
<dbReference type="SUPFAM" id="SSF49785">
    <property type="entry name" value="Galactose-binding domain-like"/>
    <property type="match status" value="1"/>
</dbReference>
<dbReference type="PROSITE" id="PS51257">
    <property type="entry name" value="PROKAR_LIPOPROTEIN"/>
    <property type="match status" value="1"/>
</dbReference>
<dbReference type="Gene3D" id="2.60.120.260">
    <property type="entry name" value="Galactose-binding domain-like"/>
    <property type="match status" value="1"/>
</dbReference>
<dbReference type="InterPro" id="IPR000421">
    <property type="entry name" value="FA58C"/>
</dbReference>
<proteinExistence type="predicted"/>
<feature type="domain" description="F5/8 type C" evidence="1">
    <location>
        <begin position="48"/>
        <end position="163"/>
    </location>
</feature>
<dbReference type="EMBL" id="LAZR01055748">
    <property type="protein sequence ID" value="KKK75690.1"/>
    <property type="molecule type" value="Genomic_DNA"/>
</dbReference>
<organism evidence="2">
    <name type="scientific">marine sediment metagenome</name>
    <dbReference type="NCBI Taxonomy" id="412755"/>
    <lineage>
        <taxon>unclassified sequences</taxon>
        <taxon>metagenomes</taxon>
        <taxon>ecological metagenomes</taxon>
    </lineage>
</organism>
<name>A0A0F8YPK3_9ZZZZ</name>
<accession>A0A0F8YPK3</accession>
<dbReference type="Pfam" id="PF00754">
    <property type="entry name" value="F5_F8_type_C"/>
    <property type="match status" value="1"/>
</dbReference>
<evidence type="ECO:0000313" key="2">
    <source>
        <dbReference type="EMBL" id="KKK75690.1"/>
    </source>
</evidence>